<sequence>MSRNSSGLVQAVRAVSYARPSTRNVVPRRVYHASAGRDDKSPLVLRLISWCPQRDTQTGVLRTRSLLATLALHRLSLRRYCCKRESDDDEMSANNRDPASEQLNDYKRNMKVKFSSHSLRRCVFFFCYSSSLPCM</sequence>
<evidence type="ECO:0000313" key="1">
    <source>
        <dbReference type="EMBL" id="KZC09249.1"/>
    </source>
</evidence>
<proteinExistence type="predicted"/>
<dbReference type="EMBL" id="KQ434869">
    <property type="protein sequence ID" value="KZC09249.1"/>
    <property type="molecule type" value="Genomic_DNA"/>
</dbReference>
<reference evidence="1 2" key="1">
    <citation type="submission" date="2015-07" db="EMBL/GenBank/DDBJ databases">
        <title>The genome of Dufourea novaeangliae.</title>
        <authorList>
            <person name="Pan H."/>
            <person name="Kapheim K."/>
        </authorList>
    </citation>
    <scope>NUCLEOTIDE SEQUENCE [LARGE SCALE GENOMIC DNA]</scope>
    <source>
        <strain evidence="1">0120121106</strain>
        <tissue evidence="1">Whole body</tissue>
    </source>
</reference>
<evidence type="ECO:0000313" key="2">
    <source>
        <dbReference type="Proteomes" id="UP000076502"/>
    </source>
</evidence>
<keyword evidence="2" id="KW-1185">Reference proteome</keyword>
<organism evidence="1 2">
    <name type="scientific">Dufourea novaeangliae</name>
    <name type="common">Sweat bee</name>
    <dbReference type="NCBI Taxonomy" id="178035"/>
    <lineage>
        <taxon>Eukaryota</taxon>
        <taxon>Metazoa</taxon>
        <taxon>Ecdysozoa</taxon>
        <taxon>Arthropoda</taxon>
        <taxon>Hexapoda</taxon>
        <taxon>Insecta</taxon>
        <taxon>Pterygota</taxon>
        <taxon>Neoptera</taxon>
        <taxon>Endopterygota</taxon>
        <taxon>Hymenoptera</taxon>
        <taxon>Apocrita</taxon>
        <taxon>Aculeata</taxon>
        <taxon>Apoidea</taxon>
        <taxon>Anthophila</taxon>
        <taxon>Halictidae</taxon>
        <taxon>Rophitinae</taxon>
        <taxon>Dufourea</taxon>
    </lineage>
</organism>
<name>A0A154PBF6_DUFNO</name>
<dbReference type="AlphaFoldDB" id="A0A154PBF6"/>
<dbReference type="Proteomes" id="UP000076502">
    <property type="component" value="Unassembled WGS sequence"/>
</dbReference>
<accession>A0A154PBF6</accession>
<protein>
    <submittedName>
        <fullName evidence="1">Uncharacterized protein</fullName>
    </submittedName>
</protein>
<gene>
    <name evidence="1" type="ORF">WN55_10989</name>
</gene>